<organism evidence="1 2">
    <name type="scientific">Pycnococcus provasolii</name>
    <dbReference type="NCBI Taxonomy" id="41880"/>
    <lineage>
        <taxon>Eukaryota</taxon>
        <taxon>Viridiplantae</taxon>
        <taxon>Chlorophyta</taxon>
        <taxon>Pseudoscourfieldiophyceae</taxon>
        <taxon>Pseudoscourfieldiales</taxon>
        <taxon>Pycnococcaceae</taxon>
        <taxon>Pycnococcus</taxon>
    </lineage>
</organism>
<sequence length="332" mass="35545">MAKLAPAVTPVSVPRVPPFRAAPSCSRRLAHPVSPSRFQASSSDTLVSSPDHVHPIVVNIEHTDCFGMVFYGNYFRFMEEARESLFGGSSSLAAARRRIRLLSISSAKWAASARLGDVLRVRTTIISEESSTCDSGDGDERVVNLEQVVENTDGKTFMAASATCRVAHEDDSWNTNVVADEINDSKLDDADVDFSATVPYCVGTSDVDASGCINEVAVMRAFERGRTACLGVSSSTDDASNDASNGASTLMALQEAGVLVVVTRMKDFCYVGAPPRYGRALIAQTSCRTSASGAKLDFHQWLECASTGATVARANVTCLCVGEDGRRRRLPI</sequence>
<dbReference type="SUPFAM" id="SSF54637">
    <property type="entry name" value="Thioesterase/thiol ester dehydrase-isomerase"/>
    <property type="match status" value="2"/>
</dbReference>
<evidence type="ECO:0000313" key="2">
    <source>
        <dbReference type="Proteomes" id="UP000660262"/>
    </source>
</evidence>
<name>A0A830HLJ2_9CHLO</name>
<dbReference type="AlphaFoldDB" id="A0A830HLJ2"/>
<dbReference type="EMBL" id="BNJQ01000018">
    <property type="protein sequence ID" value="GHP07742.1"/>
    <property type="molecule type" value="Genomic_DNA"/>
</dbReference>
<dbReference type="Proteomes" id="UP000660262">
    <property type="component" value="Unassembled WGS sequence"/>
</dbReference>
<reference evidence="1" key="1">
    <citation type="submission" date="2020-10" db="EMBL/GenBank/DDBJ databases">
        <title>Unveiling of a novel bifunctional photoreceptor, Dualchrome1, isolated from a cosmopolitan green alga.</title>
        <authorList>
            <person name="Suzuki S."/>
            <person name="Kawachi M."/>
        </authorList>
    </citation>
    <scope>NUCLEOTIDE SEQUENCE</scope>
    <source>
        <strain evidence="1">NIES 2893</strain>
    </source>
</reference>
<evidence type="ECO:0000313" key="1">
    <source>
        <dbReference type="EMBL" id="GHP07742.1"/>
    </source>
</evidence>
<protein>
    <recommendedName>
        <fullName evidence="3">Thioesterase domain-containing protein</fullName>
    </recommendedName>
</protein>
<evidence type="ECO:0008006" key="3">
    <source>
        <dbReference type="Google" id="ProtNLM"/>
    </source>
</evidence>
<gene>
    <name evidence="1" type="ORF">PPROV_000648400</name>
</gene>
<dbReference type="InterPro" id="IPR029069">
    <property type="entry name" value="HotDog_dom_sf"/>
</dbReference>
<dbReference type="CDD" id="cd00586">
    <property type="entry name" value="4HBT"/>
    <property type="match status" value="1"/>
</dbReference>
<dbReference type="Gene3D" id="3.10.129.10">
    <property type="entry name" value="Hotdog Thioesterase"/>
    <property type="match status" value="2"/>
</dbReference>
<proteinExistence type="predicted"/>
<keyword evidence="2" id="KW-1185">Reference proteome</keyword>
<accession>A0A830HLJ2</accession>
<comment type="caution">
    <text evidence="1">The sequence shown here is derived from an EMBL/GenBank/DDBJ whole genome shotgun (WGS) entry which is preliminary data.</text>
</comment>